<proteinExistence type="predicted"/>
<reference evidence="1" key="3">
    <citation type="submission" date="2022-06" db="UniProtKB">
        <authorList>
            <consortium name="EnsemblPlants"/>
        </authorList>
    </citation>
    <scope>IDENTIFICATION</scope>
</reference>
<evidence type="ECO:0000313" key="2">
    <source>
        <dbReference type="Proteomes" id="UP000015106"/>
    </source>
</evidence>
<evidence type="ECO:0000313" key="1">
    <source>
        <dbReference type="EnsemblPlants" id="TuG1812G0300000698.01.T01.cds342306"/>
    </source>
</evidence>
<dbReference type="Gramene" id="TuG1812G0300000698.01.T01">
    <property type="protein sequence ID" value="TuG1812G0300000698.01.T01.cds342306"/>
    <property type="gene ID" value="TuG1812G0300000698.01"/>
</dbReference>
<name>A0A8R7TR84_TRIUA</name>
<organism evidence="1 2">
    <name type="scientific">Triticum urartu</name>
    <name type="common">Red wild einkorn</name>
    <name type="synonym">Crithodium urartu</name>
    <dbReference type="NCBI Taxonomy" id="4572"/>
    <lineage>
        <taxon>Eukaryota</taxon>
        <taxon>Viridiplantae</taxon>
        <taxon>Streptophyta</taxon>
        <taxon>Embryophyta</taxon>
        <taxon>Tracheophyta</taxon>
        <taxon>Spermatophyta</taxon>
        <taxon>Magnoliopsida</taxon>
        <taxon>Liliopsida</taxon>
        <taxon>Poales</taxon>
        <taxon>Poaceae</taxon>
        <taxon>BOP clade</taxon>
        <taxon>Pooideae</taxon>
        <taxon>Triticodae</taxon>
        <taxon>Triticeae</taxon>
        <taxon>Triticinae</taxon>
        <taxon>Triticum</taxon>
    </lineage>
</organism>
<dbReference type="AlphaFoldDB" id="A0A8R7TR84"/>
<keyword evidence="2" id="KW-1185">Reference proteome</keyword>
<accession>A0A8R7TR84</accession>
<sequence length="34" mass="3726">MEATRVGSELPAYEQLRLASIAENKNKLRAPVGI</sequence>
<dbReference type="Proteomes" id="UP000015106">
    <property type="component" value="Chromosome 3"/>
</dbReference>
<reference evidence="1" key="2">
    <citation type="submission" date="2018-03" db="EMBL/GenBank/DDBJ databases">
        <title>The Triticum urartu genome reveals the dynamic nature of wheat genome evolution.</title>
        <authorList>
            <person name="Ling H."/>
            <person name="Ma B."/>
            <person name="Shi X."/>
            <person name="Liu H."/>
            <person name="Dong L."/>
            <person name="Sun H."/>
            <person name="Cao Y."/>
            <person name="Gao Q."/>
            <person name="Zheng S."/>
            <person name="Li Y."/>
            <person name="Yu Y."/>
            <person name="Du H."/>
            <person name="Qi M."/>
            <person name="Li Y."/>
            <person name="Yu H."/>
            <person name="Cui Y."/>
            <person name="Wang N."/>
            <person name="Chen C."/>
            <person name="Wu H."/>
            <person name="Zhao Y."/>
            <person name="Zhang J."/>
            <person name="Li Y."/>
            <person name="Zhou W."/>
            <person name="Zhang B."/>
            <person name="Hu W."/>
            <person name="Eijk M."/>
            <person name="Tang J."/>
            <person name="Witsenboer H."/>
            <person name="Zhao S."/>
            <person name="Li Z."/>
            <person name="Zhang A."/>
            <person name="Wang D."/>
            <person name="Liang C."/>
        </authorList>
    </citation>
    <scope>NUCLEOTIDE SEQUENCE [LARGE SCALE GENOMIC DNA]</scope>
    <source>
        <strain evidence="1">cv. G1812</strain>
    </source>
</reference>
<reference evidence="2" key="1">
    <citation type="journal article" date="2013" name="Nature">
        <title>Draft genome of the wheat A-genome progenitor Triticum urartu.</title>
        <authorList>
            <person name="Ling H.Q."/>
            <person name="Zhao S."/>
            <person name="Liu D."/>
            <person name="Wang J."/>
            <person name="Sun H."/>
            <person name="Zhang C."/>
            <person name="Fan H."/>
            <person name="Li D."/>
            <person name="Dong L."/>
            <person name="Tao Y."/>
            <person name="Gao C."/>
            <person name="Wu H."/>
            <person name="Li Y."/>
            <person name="Cui Y."/>
            <person name="Guo X."/>
            <person name="Zheng S."/>
            <person name="Wang B."/>
            <person name="Yu K."/>
            <person name="Liang Q."/>
            <person name="Yang W."/>
            <person name="Lou X."/>
            <person name="Chen J."/>
            <person name="Feng M."/>
            <person name="Jian J."/>
            <person name="Zhang X."/>
            <person name="Luo G."/>
            <person name="Jiang Y."/>
            <person name="Liu J."/>
            <person name="Wang Z."/>
            <person name="Sha Y."/>
            <person name="Zhang B."/>
            <person name="Wu H."/>
            <person name="Tang D."/>
            <person name="Shen Q."/>
            <person name="Xue P."/>
            <person name="Zou S."/>
            <person name="Wang X."/>
            <person name="Liu X."/>
            <person name="Wang F."/>
            <person name="Yang Y."/>
            <person name="An X."/>
            <person name="Dong Z."/>
            <person name="Zhang K."/>
            <person name="Zhang X."/>
            <person name="Luo M.C."/>
            <person name="Dvorak J."/>
            <person name="Tong Y."/>
            <person name="Wang J."/>
            <person name="Yang H."/>
            <person name="Li Z."/>
            <person name="Wang D."/>
            <person name="Zhang A."/>
            <person name="Wang J."/>
        </authorList>
    </citation>
    <scope>NUCLEOTIDE SEQUENCE</scope>
    <source>
        <strain evidence="2">cv. G1812</strain>
    </source>
</reference>
<protein>
    <submittedName>
        <fullName evidence="1">Uncharacterized protein</fullName>
    </submittedName>
</protein>
<dbReference type="EnsemblPlants" id="TuG1812G0300000698.01.T01">
    <property type="protein sequence ID" value="TuG1812G0300000698.01.T01.cds342306"/>
    <property type="gene ID" value="TuG1812G0300000698.01"/>
</dbReference>